<dbReference type="Pfam" id="PF03062">
    <property type="entry name" value="MBOAT"/>
    <property type="match status" value="1"/>
</dbReference>
<evidence type="ECO:0000256" key="11">
    <source>
        <dbReference type="PIRNR" id="PIRNR016636"/>
    </source>
</evidence>
<feature type="transmembrane region" description="Helical" evidence="12">
    <location>
        <begin position="349"/>
        <end position="371"/>
    </location>
</feature>
<reference evidence="14" key="1">
    <citation type="submission" date="2017-12" db="EMBL/GenBank/DDBJ databases">
        <title>Draft genome sequence of Telmatospirillum siberiense 26-4b1T, an acidotolerant peatland alphaproteobacterium potentially involved in sulfur cycling.</title>
        <authorList>
            <person name="Hausmann B."/>
            <person name="Pjevac P."/>
            <person name="Schreck K."/>
            <person name="Herbold C.W."/>
            <person name="Daims H."/>
            <person name="Wagner M."/>
            <person name="Pester M."/>
            <person name="Loy A."/>
        </authorList>
    </citation>
    <scope>NUCLEOTIDE SEQUENCE [LARGE SCALE GENOMIC DNA]</scope>
    <source>
        <strain evidence="14">26-4b1</strain>
    </source>
</reference>
<dbReference type="PIRSF" id="PIRSF016636">
    <property type="entry name" value="AlgI_DltB"/>
    <property type="match status" value="1"/>
</dbReference>
<comment type="subcellular location">
    <subcellularLocation>
        <location evidence="1">Cell membrane</location>
        <topology evidence="1">Multi-pass membrane protein</topology>
    </subcellularLocation>
</comment>
<feature type="transmembrane region" description="Helical" evidence="12">
    <location>
        <begin position="326"/>
        <end position="343"/>
    </location>
</feature>
<feature type="transmembrane region" description="Helical" evidence="12">
    <location>
        <begin position="423"/>
        <end position="446"/>
    </location>
</feature>
<sequence>MDVTSIWFLPFLTITLALHSLSLRRAWRIGVLLLSSCVFVAWSAPSVMALCPLAGFAILGFGLIRMAGATQIPLAVNVIAAIAAFAYLKQYSILPLKALLSYPYMTVGLSYILFRVLHLIIDVRQGEVKKNIGIIDYFFYIICFFNFLSGPIQRYQEFFEETKGPSPITDSSARQGLCRIASGYAKVIVLSPLIKNGFDNVAAMAATWPAGGDFFGNLLTWFCPELSPGPFYHEAILVAEFAAAIPMYMLFLYINFSGYMDIVVGCGKLFGYHIPENFDHPLNSGNMLEFWSRWHITLSTWFKIYLFNPLLRLLTSWTKNPKHAQYFAVLSFFVTFLIMGIWHGTTYVYIVYGVFLGAGVSLNKLYQTLFVKTFGRSRYNALCRSWIYQNTSRTMTLSYFSISLLCLWNSAEELKNTLLSLSTHGSISVICGIHLLLFMILPLYDGLCRLFTVLSQRLASVVGTAIATTVWTAANALCAIYFALAQISSVPAFIYKGF</sequence>
<feature type="transmembrane region" description="Helical" evidence="12">
    <location>
        <begin position="392"/>
        <end position="411"/>
    </location>
</feature>
<feature type="transmembrane region" description="Helical" evidence="12">
    <location>
        <begin position="100"/>
        <end position="120"/>
    </location>
</feature>
<comment type="pathway">
    <text evidence="2">Glycan biosynthesis; alginate biosynthesis.</text>
</comment>
<dbReference type="PANTHER" id="PTHR13285">
    <property type="entry name" value="ACYLTRANSFERASE"/>
    <property type="match status" value="1"/>
</dbReference>
<dbReference type="InterPro" id="IPR004299">
    <property type="entry name" value="MBOAT_fam"/>
</dbReference>
<proteinExistence type="inferred from homology"/>
<keyword evidence="5 11" id="KW-1003">Cell membrane</keyword>
<evidence type="ECO:0000256" key="7">
    <source>
        <dbReference type="ARBA" id="ARBA00022841"/>
    </source>
</evidence>
<evidence type="ECO:0000256" key="12">
    <source>
        <dbReference type="SAM" id="Phobius"/>
    </source>
</evidence>
<evidence type="ECO:0000256" key="5">
    <source>
        <dbReference type="ARBA" id="ARBA00022475"/>
    </source>
</evidence>
<keyword evidence="11" id="KW-0012">Acyltransferase</keyword>
<protein>
    <recommendedName>
        <fullName evidence="4">Probable alginate O-acetylase AlgI</fullName>
    </recommendedName>
    <alternativeName>
        <fullName evidence="10">Alginate biosynthesis protein AlgI</fullName>
    </alternativeName>
</protein>
<organism evidence="13 14">
    <name type="scientific">Telmatospirillum siberiense</name>
    <dbReference type="NCBI Taxonomy" id="382514"/>
    <lineage>
        <taxon>Bacteria</taxon>
        <taxon>Pseudomonadati</taxon>
        <taxon>Pseudomonadota</taxon>
        <taxon>Alphaproteobacteria</taxon>
        <taxon>Rhodospirillales</taxon>
        <taxon>Rhodospirillaceae</taxon>
        <taxon>Telmatospirillum</taxon>
    </lineage>
</organism>
<name>A0A2N3PYB5_9PROT</name>
<keyword evidence="7" id="KW-0016">Alginate biosynthesis</keyword>
<gene>
    <name evidence="13" type="ORF">CWS72_07405</name>
</gene>
<dbReference type="InterPro" id="IPR051085">
    <property type="entry name" value="MB_O-acyltransferase"/>
</dbReference>
<keyword evidence="9 11" id="KW-0472">Membrane</keyword>
<feature type="transmembrane region" description="Helical" evidence="12">
    <location>
        <begin position="250"/>
        <end position="274"/>
    </location>
</feature>
<evidence type="ECO:0000313" key="14">
    <source>
        <dbReference type="Proteomes" id="UP000233293"/>
    </source>
</evidence>
<keyword evidence="11" id="KW-0808">Transferase</keyword>
<dbReference type="RefSeq" id="WP_101249928.1">
    <property type="nucleotide sequence ID" value="NZ_PIUM01000005.1"/>
</dbReference>
<comment type="similarity">
    <text evidence="3 11">Belongs to the membrane-bound acyltransferase family.</text>
</comment>
<evidence type="ECO:0000256" key="1">
    <source>
        <dbReference type="ARBA" id="ARBA00004651"/>
    </source>
</evidence>
<dbReference type="PANTHER" id="PTHR13285:SF18">
    <property type="entry name" value="PROTEIN-CYSTEINE N-PALMITOYLTRANSFERASE RASP"/>
    <property type="match status" value="1"/>
</dbReference>
<evidence type="ECO:0000256" key="10">
    <source>
        <dbReference type="ARBA" id="ARBA00031030"/>
    </source>
</evidence>
<keyword evidence="14" id="KW-1185">Reference proteome</keyword>
<feature type="transmembrane region" description="Helical" evidence="12">
    <location>
        <begin position="6"/>
        <end position="24"/>
    </location>
</feature>
<accession>A0A2N3PYB5</accession>
<dbReference type="AlphaFoldDB" id="A0A2N3PYB5"/>
<evidence type="ECO:0000256" key="4">
    <source>
        <dbReference type="ARBA" id="ARBA00016084"/>
    </source>
</evidence>
<comment type="caution">
    <text evidence="13">The sequence shown here is derived from an EMBL/GenBank/DDBJ whole genome shotgun (WGS) entry which is preliminary data.</text>
</comment>
<feature type="transmembrane region" description="Helical" evidence="12">
    <location>
        <begin position="294"/>
        <end position="314"/>
    </location>
</feature>
<evidence type="ECO:0000256" key="6">
    <source>
        <dbReference type="ARBA" id="ARBA00022692"/>
    </source>
</evidence>
<feature type="transmembrane region" description="Helical" evidence="12">
    <location>
        <begin position="70"/>
        <end position="88"/>
    </location>
</feature>
<dbReference type="GO" id="GO:0016746">
    <property type="term" value="F:acyltransferase activity"/>
    <property type="evidence" value="ECO:0007669"/>
    <property type="project" value="UniProtKB-KW"/>
</dbReference>
<feature type="transmembrane region" description="Helical" evidence="12">
    <location>
        <begin position="458"/>
        <end position="484"/>
    </location>
</feature>
<dbReference type="OrthoDB" id="139172at2"/>
<dbReference type="GO" id="GO:0005886">
    <property type="term" value="C:plasma membrane"/>
    <property type="evidence" value="ECO:0007669"/>
    <property type="project" value="UniProtKB-SubCell"/>
</dbReference>
<evidence type="ECO:0000256" key="2">
    <source>
        <dbReference type="ARBA" id="ARBA00005182"/>
    </source>
</evidence>
<keyword evidence="6 12" id="KW-0812">Transmembrane</keyword>
<evidence type="ECO:0000313" key="13">
    <source>
        <dbReference type="EMBL" id="PKU25404.1"/>
    </source>
</evidence>
<dbReference type="Proteomes" id="UP000233293">
    <property type="component" value="Unassembled WGS sequence"/>
</dbReference>
<evidence type="ECO:0000256" key="3">
    <source>
        <dbReference type="ARBA" id="ARBA00010323"/>
    </source>
</evidence>
<evidence type="ECO:0000256" key="8">
    <source>
        <dbReference type="ARBA" id="ARBA00022989"/>
    </source>
</evidence>
<dbReference type="GO" id="GO:0042121">
    <property type="term" value="P:alginic acid biosynthetic process"/>
    <property type="evidence" value="ECO:0007669"/>
    <property type="project" value="UniProtKB-KW"/>
</dbReference>
<evidence type="ECO:0000256" key="9">
    <source>
        <dbReference type="ARBA" id="ARBA00023136"/>
    </source>
</evidence>
<dbReference type="InterPro" id="IPR024194">
    <property type="entry name" value="Ac/AlaTfrase_AlgI/DltB"/>
</dbReference>
<keyword evidence="8 12" id="KW-1133">Transmembrane helix</keyword>
<dbReference type="EMBL" id="PIUM01000005">
    <property type="protein sequence ID" value="PKU25404.1"/>
    <property type="molecule type" value="Genomic_DNA"/>
</dbReference>
<feature type="transmembrane region" description="Helical" evidence="12">
    <location>
        <begin position="132"/>
        <end position="149"/>
    </location>
</feature>
<feature type="transmembrane region" description="Helical" evidence="12">
    <location>
        <begin position="31"/>
        <end position="64"/>
    </location>
</feature>